<evidence type="ECO:0000256" key="6">
    <source>
        <dbReference type="ARBA" id="ARBA00023146"/>
    </source>
</evidence>
<proteinExistence type="inferred from homology"/>
<dbReference type="InterPro" id="IPR033705">
    <property type="entry name" value="Anticodon_Ia_Val"/>
</dbReference>
<reference evidence="12 13" key="1">
    <citation type="submission" date="2016-11" db="EMBL/GenBank/DDBJ databases">
        <authorList>
            <person name="Jaros S."/>
            <person name="Januszkiewicz K."/>
            <person name="Wedrychowicz H."/>
        </authorList>
    </citation>
    <scope>NUCLEOTIDE SEQUENCE [LARGE SCALE GENOMIC DNA]</scope>
    <source>
        <strain evidence="12 13">CGMCC 4.5723</strain>
    </source>
</reference>
<evidence type="ECO:0000256" key="3">
    <source>
        <dbReference type="ARBA" id="ARBA00022741"/>
    </source>
</evidence>
<evidence type="ECO:0000313" key="12">
    <source>
        <dbReference type="EMBL" id="SHK06569.1"/>
    </source>
</evidence>
<evidence type="ECO:0000313" key="13">
    <source>
        <dbReference type="Proteomes" id="UP000184452"/>
    </source>
</evidence>
<dbReference type="Gene3D" id="3.40.50.620">
    <property type="entry name" value="HUPs"/>
    <property type="match status" value="2"/>
</dbReference>
<keyword evidence="6 8" id="KW-0030">Aminoacyl-tRNA synthetase</keyword>
<keyword evidence="3 8" id="KW-0547">Nucleotide-binding</keyword>
<evidence type="ECO:0000256" key="9">
    <source>
        <dbReference type="SAM" id="MobiDB-lite"/>
    </source>
</evidence>
<dbReference type="CDD" id="cd07962">
    <property type="entry name" value="Anticodon_Ia_Val"/>
    <property type="match status" value="1"/>
</dbReference>
<feature type="short sequence motif" description="'KMSKS' region" evidence="8">
    <location>
        <begin position="584"/>
        <end position="588"/>
    </location>
</feature>
<dbReference type="AlphaFoldDB" id="A0A1M6PF46"/>
<dbReference type="PROSITE" id="PS00178">
    <property type="entry name" value="AA_TRNA_LIGASE_I"/>
    <property type="match status" value="1"/>
</dbReference>
<feature type="short sequence motif" description="'HIGH' region" evidence="8">
    <location>
        <begin position="52"/>
        <end position="62"/>
    </location>
</feature>
<comment type="function">
    <text evidence="8">Catalyzes the attachment of valine to tRNA(Val). As ValRS can inadvertently accommodate and process structurally similar amino acids such as threonine, to avoid such errors, it has a 'posttransfer' editing activity that hydrolyzes mischarged Thr-tRNA(Val) in a tRNA-dependent manner.</text>
</comment>
<dbReference type="InterPro" id="IPR048044">
    <property type="entry name" value="Valyl-tRNA_ligase_actino"/>
</dbReference>
<dbReference type="GO" id="GO:0006438">
    <property type="term" value="P:valyl-tRNA aminoacylation"/>
    <property type="evidence" value="ECO:0007669"/>
    <property type="project" value="UniProtKB-UniRule"/>
</dbReference>
<feature type="compositionally biased region" description="Basic and acidic residues" evidence="9">
    <location>
        <begin position="469"/>
        <end position="480"/>
    </location>
</feature>
<protein>
    <recommendedName>
        <fullName evidence="8">Valine--tRNA ligase</fullName>
        <ecNumber evidence="8">6.1.1.9</ecNumber>
    </recommendedName>
    <alternativeName>
        <fullName evidence="8">Valyl-tRNA synthetase</fullName>
        <shortName evidence="8">ValRS</shortName>
    </alternativeName>
</protein>
<dbReference type="InterPro" id="IPR014729">
    <property type="entry name" value="Rossmann-like_a/b/a_fold"/>
</dbReference>
<comment type="subunit">
    <text evidence="8">Monomer.</text>
</comment>
<evidence type="ECO:0000256" key="4">
    <source>
        <dbReference type="ARBA" id="ARBA00022840"/>
    </source>
</evidence>
<dbReference type="InterPro" id="IPR002303">
    <property type="entry name" value="Valyl-tRNA_ligase"/>
</dbReference>
<feature type="binding site" evidence="8">
    <location>
        <position position="587"/>
    </location>
    <ligand>
        <name>ATP</name>
        <dbReference type="ChEBI" id="CHEBI:30616"/>
    </ligand>
</feature>
<keyword evidence="2 8" id="KW-0436">Ligase</keyword>
<dbReference type="Gene3D" id="1.10.730.10">
    <property type="entry name" value="Isoleucyl-tRNA Synthetase, Domain 1"/>
    <property type="match status" value="1"/>
</dbReference>
<dbReference type="RefSeq" id="WP_073380958.1">
    <property type="nucleotide sequence ID" value="NZ_FQZK01000013.1"/>
</dbReference>
<feature type="domain" description="Methionyl/Valyl/Leucyl/Isoleucyl-tRNA synthetase anticodon-binding" evidence="11">
    <location>
        <begin position="664"/>
        <end position="808"/>
    </location>
</feature>
<dbReference type="SUPFAM" id="SSF47323">
    <property type="entry name" value="Anticodon-binding domain of a subclass of class I aminoacyl-tRNA synthetases"/>
    <property type="match status" value="1"/>
</dbReference>
<dbReference type="GO" id="GO:0005524">
    <property type="term" value="F:ATP binding"/>
    <property type="evidence" value="ECO:0007669"/>
    <property type="project" value="UniProtKB-UniRule"/>
</dbReference>
<comment type="subcellular location">
    <subcellularLocation>
        <location evidence="8">Cytoplasm</location>
    </subcellularLocation>
</comment>
<comment type="similarity">
    <text evidence="8">Belongs to the class-I aminoacyl-tRNA synthetase family. ValS type 2 subfamily.</text>
</comment>
<comment type="domain">
    <text evidence="8">ValRS has two distinct active sites: one for aminoacylation and one for editing. The misactivated threonine is translocated from the active site to the editing site.</text>
</comment>
<evidence type="ECO:0000256" key="7">
    <source>
        <dbReference type="ARBA" id="ARBA00047552"/>
    </source>
</evidence>
<feature type="region of interest" description="Disordered" evidence="9">
    <location>
        <begin position="469"/>
        <end position="505"/>
    </location>
</feature>
<gene>
    <name evidence="8" type="primary">valS</name>
    <name evidence="12" type="ORF">SAMN05421803_11355</name>
</gene>
<organism evidence="12 13">
    <name type="scientific">Nocardiopsis flavescens</name>
    <dbReference type="NCBI Taxonomy" id="758803"/>
    <lineage>
        <taxon>Bacteria</taxon>
        <taxon>Bacillati</taxon>
        <taxon>Actinomycetota</taxon>
        <taxon>Actinomycetes</taxon>
        <taxon>Streptosporangiales</taxon>
        <taxon>Nocardiopsidaceae</taxon>
        <taxon>Nocardiopsis</taxon>
    </lineage>
</organism>
<evidence type="ECO:0000259" key="11">
    <source>
        <dbReference type="Pfam" id="PF08264"/>
    </source>
</evidence>
<evidence type="ECO:0000256" key="2">
    <source>
        <dbReference type="ARBA" id="ARBA00022598"/>
    </source>
</evidence>
<dbReference type="EC" id="6.1.1.9" evidence="8"/>
<keyword evidence="13" id="KW-1185">Reference proteome</keyword>
<sequence>MTNGSPSFRMPDKPSLDGIEAKWVDVWDESGVYHFDRTAERADVYSIDTPPPTVSGSLHIGHVFSYTHTDTVARFQRMNGKSVFYPMGWDDNGLPTERRVQNYYGVRCDPSVPYDADFEPPAKPDPKRQVPVSRRNFIELCDRLTAEDEKVFESIWRRLGLSVDWRHTYATIDADSRAAAQRAFLRNLARGEAYMAEAPTLWDVTFRTAVAQAELEDRERPSAYHKVAFHRPDGSPVHIETTRPELLPACVALVAHPDDERYRDLFGTTVTTPVFGVEVPVEAHRLADPEKGSGIAMICTFGDTTDVTWWRELQLRTRPIIGWDGRVIADPPAGLESGAAREAYDRLVGATVHTARERVVEMLRESGDLVGDPKPITHPVKFYEKGDKPLEIVTTRQWYIRNGGRDEDLRRRLVGRGRELTWHPEHMRSRYENWVEGLNGDWLISRQRFFGVPFPVWYPLDADGNPRYDEPLLPAEDRLPVDPSSEAPEGYTEDRRGVPGGFTGDPDVMDTWATSSLSPQIASGWERDEDLFRRVFPMDFRPQGQDIIRTWLFSTVVRADFENGTLPWHTTGISGWILDPDRKKMSKSKGNVVTPLALLEKYSSDAVRYWAASGRLGTDTAMDEGQMKVGRRLAIKILNASKFVMSVAGEDASADPARVTEPLDRAMLATLAEVVEDATAAFTAYDHTRALERTERFFWDFCDDYLELVKARAYDTGSAEGASARAALLIALGALHKLFAPFVPFVAEEVWSWWQEGSLHAQSWPDAAGYRAAAADGDPVVLTATAEVLRAVRKAKSEAKLSMRAEVERVRVTGKRVEAARAAAADIAAAGRAAGIDFQAADDAELTVEVVLPETAGEAGDR</sequence>
<dbReference type="InterPro" id="IPR002300">
    <property type="entry name" value="aa-tRNA-synth_Ia"/>
</dbReference>
<dbReference type="InterPro" id="IPR009008">
    <property type="entry name" value="Val/Leu/Ile-tRNA-synth_edit"/>
</dbReference>
<keyword evidence="4 8" id="KW-0067">ATP-binding</keyword>
<dbReference type="STRING" id="758803.SAMN05421803_11355"/>
<dbReference type="GO" id="GO:0002161">
    <property type="term" value="F:aminoacyl-tRNA deacylase activity"/>
    <property type="evidence" value="ECO:0007669"/>
    <property type="project" value="InterPro"/>
</dbReference>
<evidence type="ECO:0000256" key="1">
    <source>
        <dbReference type="ARBA" id="ARBA00022490"/>
    </source>
</evidence>
<feature type="domain" description="Aminoacyl-tRNA synthetase class Ia" evidence="10">
    <location>
        <begin position="22"/>
        <end position="622"/>
    </location>
</feature>
<dbReference type="InterPro" id="IPR009080">
    <property type="entry name" value="tRNAsynth_Ia_anticodon-bd"/>
</dbReference>
<evidence type="ECO:0000256" key="8">
    <source>
        <dbReference type="HAMAP-Rule" id="MF_02005"/>
    </source>
</evidence>
<dbReference type="InterPro" id="IPR013155">
    <property type="entry name" value="M/V/L/I-tRNA-synth_anticd-bd"/>
</dbReference>
<dbReference type="EMBL" id="FQZK01000013">
    <property type="protein sequence ID" value="SHK06569.1"/>
    <property type="molecule type" value="Genomic_DNA"/>
</dbReference>
<dbReference type="InterPro" id="IPR001412">
    <property type="entry name" value="aa-tRNA-synth_I_CS"/>
</dbReference>
<evidence type="ECO:0000256" key="5">
    <source>
        <dbReference type="ARBA" id="ARBA00022917"/>
    </source>
</evidence>
<dbReference type="OrthoDB" id="9810365at2"/>
<comment type="catalytic activity">
    <reaction evidence="7 8">
        <text>tRNA(Val) + L-valine + ATP = L-valyl-tRNA(Val) + AMP + diphosphate</text>
        <dbReference type="Rhea" id="RHEA:10704"/>
        <dbReference type="Rhea" id="RHEA-COMP:9672"/>
        <dbReference type="Rhea" id="RHEA-COMP:9708"/>
        <dbReference type="ChEBI" id="CHEBI:30616"/>
        <dbReference type="ChEBI" id="CHEBI:33019"/>
        <dbReference type="ChEBI" id="CHEBI:57762"/>
        <dbReference type="ChEBI" id="CHEBI:78442"/>
        <dbReference type="ChEBI" id="CHEBI:78537"/>
        <dbReference type="ChEBI" id="CHEBI:456215"/>
        <dbReference type="EC" id="6.1.1.9"/>
    </reaction>
</comment>
<dbReference type="Pfam" id="PF08264">
    <property type="entry name" value="Anticodon_1"/>
    <property type="match status" value="1"/>
</dbReference>
<dbReference type="GO" id="GO:0004832">
    <property type="term" value="F:valine-tRNA ligase activity"/>
    <property type="evidence" value="ECO:0007669"/>
    <property type="project" value="UniProtKB-UniRule"/>
</dbReference>
<keyword evidence="1 8" id="KW-0963">Cytoplasm</keyword>
<dbReference type="GO" id="GO:0005829">
    <property type="term" value="C:cytosol"/>
    <property type="evidence" value="ECO:0007669"/>
    <property type="project" value="TreeGrafter"/>
</dbReference>
<dbReference type="NCBIfam" id="NF000540">
    <property type="entry name" value="alt_ValS"/>
    <property type="match status" value="1"/>
</dbReference>
<accession>A0A1M6PF46</accession>
<dbReference type="Pfam" id="PF00133">
    <property type="entry name" value="tRNA-synt_1"/>
    <property type="match status" value="1"/>
</dbReference>
<dbReference type="InterPro" id="IPR022874">
    <property type="entry name" value="Valine-tRNA_ligase_type_2"/>
</dbReference>
<dbReference type="HAMAP" id="MF_02005">
    <property type="entry name" value="Val_tRNA_synth_type2"/>
    <property type="match status" value="1"/>
</dbReference>
<keyword evidence="5 8" id="KW-0648">Protein biosynthesis</keyword>
<dbReference type="NCBIfam" id="NF009687">
    <property type="entry name" value="PRK13208.1"/>
    <property type="match status" value="1"/>
</dbReference>
<dbReference type="Proteomes" id="UP000184452">
    <property type="component" value="Unassembled WGS sequence"/>
</dbReference>
<dbReference type="PANTHER" id="PTHR11946:SF93">
    <property type="entry name" value="VALINE--TRNA LIGASE, CHLOROPLASTIC_MITOCHONDRIAL 2"/>
    <property type="match status" value="1"/>
</dbReference>
<dbReference type="SUPFAM" id="SSF50677">
    <property type="entry name" value="ValRS/IleRS/LeuRS editing domain"/>
    <property type="match status" value="1"/>
</dbReference>
<dbReference type="PRINTS" id="PR00986">
    <property type="entry name" value="TRNASYNTHVAL"/>
</dbReference>
<evidence type="ECO:0000259" key="10">
    <source>
        <dbReference type="Pfam" id="PF00133"/>
    </source>
</evidence>
<name>A0A1M6PF46_9ACTN</name>
<dbReference type="PANTHER" id="PTHR11946">
    <property type="entry name" value="VALYL-TRNA SYNTHETASES"/>
    <property type="match status" value="1"/>
</dbReference>
<dbReference type="SUPFAM" id="SSF52374">
    <property type="entry name" value="Nucleotidylyl transferase"/>
    <property type="match status" value="1"/>
</dbReference>